<dbReference type="InterPro" id="IPR020449">
    <property type="entry name" value="Tscrpt_reg_AraC-type_HTH"/>
</dbReference>
<dbReference type="InterPro" id="IPR018062">
    <property type="entry name" value="HTH_AraC-typ_CS"/>
</dbReference>
<sequence>MDILIVDDETVIREGIKRTLQNRFPACRMHLASSGKDALELLGRYPVSIVLTDILMPGMNGLQLIQASRSRYPHIKWVVISAYSEFSYAQEAVRLGAKDYLLKPIGKDAIIDMILKLSEEVQREQEMTEEAEQLQNNRKYWREAIFQRWASGLDIGRIDMKPFMESHPVFYLLLVRMESDRPLNLEHFMVENVMGELIDRHGNGFVAIHDSCSLLGLVTLREGASLSGLLDELRSHLVRCLKIPFQVMHSPRIEDYRAVPDEVRRMRESASVQVYEHHSEGGERAVEVAQQYMKTHYQGDLSLEKVASIVYLNPVYFSQLFKQKTGSGFKEYVIQLRLEQARRMLGNPKLKLADVARRVGYQDIRHFSQQFRRRFGATPSEYRQSGACGELGKDSAQP</sequence>
<dbReference type="PANTHER" id="PTHR43280:SF2">
    <property type="entry name" value="HTH-TYPE TRANSCRIPTIONAL REGULATOR EXSA"/>
    <property type="match status" value="1"/>
</dbReference>
<evidence type="ECO:0000313" key="9">
    <source>
        <dbReference type="Proteomes" id="UP000249522"/>
    </source>
</evidence>
<dbReference type="InterPro" id="IPR018060">
    <property type="entry name" value="HTH_AraC"/>
</dbReference>
<feature type="domain" description="HTH araC/xylS-type" evidence="6">
    <location>
        <begin position="287"/>
        <end position="385"/>
    </location>
</feature>
<reference evidence="8 9" key="1">
    <citation type="submission" date="2018-06" db="EMBL/GenBank/DDBJ databases">
        <title>Paenibacillus imtechensis sp. nov.</title>
        <authorList>
            <person name="Pinnaka A.K."/>
            <person name="Singh H."/>
            <person name="Kaur M."/>
        </authorList>
    </citation>
    <scope>NUCLEOTIDE SEQUENCE [LARGE SCALE GENOMIC DNA]</scope>
    <source>
        <strain evidence="8 9">SMB1</strain>
    </source>
</reference>
<dbReference type="Proteomes" id="UP000249522">
    <property type="component" value="Unassembled WGS sequence"/>
</dbReference>
<keyword evidence="5" id="KW-0175">Coiled coil</keyword>
<evidence type="ECO:0000256" key="1">
    <source>
        <dbReference type="ARBA" id="ARBA00023015"/>
    </source>
</evidence>
<proteinExistence type="predicted"/>
<dbReference type="InterPro" id="IPR009057">
    <property type="entry name" value="Homeodomain-like_sf"/>
</dbReference>
<dbReference type="OrthoDB" id="9788446at2"/>
<keyword evidence="2 8" id="KW-0238">DNA-binding</keyword>
<comment type="caution">
    <text evidence="8">The sequence shown here is derived from an EMBL/GenBank/DDBJ whole genome shotgun (WGS) entry which is preliminary data.</text>
</comment>
<keyword evidence="1" id="KW-0805">Transcription regulation</keyword>
<feature type="domain" description="Response regulatory" evidence="7">
    <location>
        <begin position="2"/>
        <end position="118"/>
    </location>
</feature>
<dbReference type="SUPFAM" id="SSF52172">
    <property type="entry name" value="CheY-like"/>
    <property type="match status" value="1"/>
</dbReference>
<dbReference type="SUPFAM" id="SSF46689">
    <property type="entry name" value="Homeodomain-like"/>
    <property type="match status" value="2"/>
</dbReference>
<feature type="modified residue" description="4-aspartylphosphate" evidence="4">
    <location>
        <position position="53"/>
    </location>
</feature>
<dbReference type="GO" id="GO:0043565">
    <property type="term" value="F:sequence-specific DNA binding"/>
    <property type="evidence" value="ECO:0007669"/>
    <property type="project" value="InterPro"/>
</dbReference>
<feature type="coiled-coil region" evidence="5">
    <location>
        <begin position="114"/>
        <end position="144"/>
    </location>
</feature>
<dbReference type="GO" id="GO:0000160">
    <property type="term" value="P:phosphorelay signal transduction system"/>
    <property type="evidence" value="ECO:0007669"/>
    <property type="project" value="InterPro"/>
</dbReference>
<evidence type="ECO:0000259" key="6">
    <source>
        <dbReference type="PROSITE" id="PS01124"/>
    </source>
</evidence>
<dbReference type="PROSITE" id="PS50110">
    <property type="entry name" value="RESPONSE_REGULATORY"/>
    <property type="match status" value="1"/>
</dbReference>
<dbReference type="AlphaFoldDB" id="A0A2W1LBN3"/>
<dbReference type="PRINTS" id="PR00032">
    <property type="entry name" value="HTHARAC"/>
</dbReference>
<dbReference type="RefSeq" id="WP_111144989.1">
    <property type="nucleotide sequence ID" value="NZ_QKRB01000010.1"/>
</dbReference>
<dbReference type="Pfam" id="PF00072">
    <property type="entry name" value="Response_reg"/>
    <property type="match status" value="1"/>
</dbReference>
<evidence type="ECO:0000259" key="7">
    <source>
        <dbReference type="PROSITE" id="PS50110"/>
    </source>
</evidence>
<dbReference type="Gene3D" id="3.40.50.2300">
    <property type="match status" value="1"/>
</dbReference>
<dbReference type="SMART" id="SM00342">
    <property type="entry name" value="HTH_ARAC"/>
    <property type="match status" value="1"/>
</dbReference>
<dbReference type="Pfam" id="PF12833">
    <property type="entry name" value="HTH_18"/>
    <property type="match status" value="1"/>
</dbReference>
<evidence type="ECO:0000256" key="2">
    <source>
        <dbReference type="ARBA" id="ARBA00023125"/>
    </source>
</evidence>
<protein>
    <submittedName>
        <fullName evidence="8">DNA-binding response regulator</fullName>
    </submittedName>
</protein>
<dbReference type="PROSITE" id="PS01124">
    <property type="entry name" value="HTH_ARAC_FAMILY_2"/>
    <property type="match status" value="1"/>
</dbReference>
<keyword evidence="3" id="KW-0804">Transcription</keyword>
<evidence type="ECO:0000256" key="3">
    <source>
        <dbReference type="ARBA" id="ARBA00023163"/>
    </source>
</evidence>
<evidence type="ECO:0000313" key="8">
    <source>
        <dbReference type="EMBL" id="PZD97628.1"/>
    </source>
</evidence>
<evidence type="ECO:0000256" key="5">
    <source>
        <dbReference type="SAM" id="Coils"/>
    </source>
</evidence>
<gene>
    <name evidence="8" type="ORF">DNH61_01795</name>
</gene>
<dbReference type="SMART" id="SM00448">
    <property type="entry name" value="REC"/>
    <property type="match status" value="1"/>
</dbReference>
<accession>A0A2W1LBN3</accession>
<keyword evidence="9" id="KW-1185">Reference proteome</keyword>
<dbReference type="Gene3D" id="1.10.10.60">
    <property type="entry name" value="Homeodomain-like"/>
    <property type="match status" value="2"/>
</dbReference>
<dbReference type="CDD" id="cd17536">
    <property type="entry name" value="REC_YesN-like"/>
    <property type="match status" value="1"/>
</dbReference>
<keyword evidence="4" id="KW-0597">Phosphoprotein</keyword>
<dbReference type="GO" id="GO:0003700">
    <property type="term" value="F:DNA-binding transcription factor activity"/>
    <property type="evidence" value="ECO:0007669"/>
    <property type="project" value="InterPro"/>
</dbReference>
<dbReference type="InterPro" id="IPR001789">
    <property type="entry name" value="Sig_transdc_resp-reg_receiver"/>
</dbReference>
<dbReference type="PANTHER" id="PTHR43280">
    <property type="entry name" value="ARAC-FAMILY TRANSCRIPTIONAL REGULATOR"/>
    <property type="match status" value="1"/>
</dbReference>
<evidence type="ECO:0000256" key="4">
    <source>
        <dbReference type="PROSITE-ProRule" id="PRU00169"/>
    </source>
</evidence>
<dbReference type="InterPro" id="IPR011006">
    <property type="entry name" value="CheY-like_superfamily"/>
</dbReference>
<name>A0A2W1LBN3_9BACL</name>
<dbReference type="PROSITE" id="PS00041">
    <property type="entry name" value="HTH_ARAC_FAMILY_1"/>
    <property type="match status" value="1"/>
</dbReference>
<dbReference type="EMBL" id="QKRB01000010">
    <property type="protein sequence ID" value="PZD97628.1"/>
    <property type="molecule type" value="Genomic_DNA"/>
</dbReference>
<organism evidence="8 9">
    <name type="scientific">Paenibacillus sambharensis</name>
    <dbReference type="NCBI Taxonomy" id="1803190"/>
    <lineage>
        <taxon>Bacteria</taxon>
        <taxon>Bacillati</taxon>
        <taxon>Bacillota</taxon>
        <taxon>Bacilli</taxon>
        <taxon>Bacillales</taxon>
        <taxon>Paenibacillaceae</taxon>
        <taxon>Paenibacillus</taxon>
    </lineage>
</organism>